<reference evidence="2 3" key="1">
    <citation type="submission" date="2019-09" db="EMBL/GenBank/DDBJ databases">
        <title>Genome sequencing of strain KACC 21233.</title>
        <authorList>
            <person name="Heo J."/>
            <person name="Kim S.-J."/>
            <person name="Kim J.-S."/>
            <person name="Hong S.-B."/>
            <person name="Kwon S.-W."/>
        </authorList>
    </citation>
    <scope>NUCLEOTIDE SEQUENCE [LARGE SCALE GENOMIC DNA]</scope>
    <source>
        <strain evidence="2 3">KACC 21233</strain>
    </source>
</reference>
<keyword evidence="1" id="KW-0472">Membrane</keyword>
<accession>A0A5C1YUH3</accession>
<evidence type="ECO:0000313" key="3">
    <source>
        <dbReference type="Proteomes" id="UP000324536"/>
    </source>
</evidence>
<name>A0A5C1YUH3_9PROT</name>
<evidence type="ECO:0000313" key="2">
    <source>
        <dbReference type="EMBL" id="QEO18672.1"/>
    </source>
</evidence>
<proteinExistence type="predicted"/>
<gene>
    <name evidence="2" type="ORF">FLP30_09955</name>
</gene>
<keyword evidence="1" id="KW-0812">Transmembrane</keyword>
<dbReference type="OrthoDB" id="7283357at2"/>
<dbReference type="AlphaFoldDB" id="A0A5C1YUH3"/>
<dbReference type="EMBL" id="CP043506">
    <property type="protein sequence ID" value="QEO18672.1"/>
    <property type="molecule type" value="Genomic_DNA"/>
</dbReference>
<evidence type="ECO:0008006" key="4">
    <source>
        <dbReference type="Google" id="ProtNLM"/>
    </source>
</evidence>
<dbReference type="Proteomes" id="UP000324536">
    <property type="component" value="Chromosome"/>
</dbReference>
<sequence length="231" mass="24324">MAEDIFREVDEELKAERLRRVAWRYAGVAVALVVVAASGVGVMSWRATQQARQAQVATGTYLTALQQTDHLPDPPATGVAELGQSARTGLDTLRQLAASGPAGVAVLARMQEAAVQAGRGDKAAALAAWDAVQSDAKADPALRDLATLIWCQQQLDTGSPAVLRSRLLLLSGKGKAWQGLATEALALLDVREGHLDDARRKFASLVASGDAPAGVRHRAQDMMQALDPSAG</sequence>
<evidence type="ECO:0000256" key="1">
    <source>
        <dbReference type="SAM" id="Phobius"/>
    </source>
</evidence>
<keyword evidence="1" id="KW-1133">Transmembrane helix</keyword>
<organism evidence="2 3">
    <name type="scientific">Acetobacter vaccinii</name>
    <dbReference type="NCBI Taxonomy" id="2592655"/>
    <lineage>
        <taxon>Bacteria</taxon>
        <taxon>Pseudomonadati</taxon>
        <taxon>Pseudomonadota</taxon>
        <taxon>Alphaproteobacteria</taxon>
        <taxon>Acetobacterales</taxon>
        <taxon>Acetobacteraceae</taxon>
        <taxon>Acetobacter</taxon>
    </lineage>
</organism>
<feature type="transmembrane region" description="Helical" evidence="1">
    <location>
        <begin position="21"/>
        <end position="45"/>
    </location>
</feature>
<dbReference type="KEGG" id="acek:FLP30_09955"/>
<keyword evidence="3" id="KW-1185">Reference proteome</keyword>
<protein>
    <recommendedName>
        <fullName evidence="4">Tetratricopeptide repeat protein</fullName>
    </recommendedName>
</protein>